<accession>A0A6N8SCA8</accession>
<dbReference type="Gene3D" id="3.90.1720.10">
    <property type="entry name" value="endopeptidase domain like (from Nostoc punctiforme)"/>
    <property type="match status" value="1"/>
</dbReference>
<dbReference type="Proteomes" id="UP000435802">
    <property type="component" value="Unassembled WGS sequence"/>
</dbReference>
<dbReference type="AlphaFoldDB" id="A0A6N8SCA8"/>
<evidence type="ECO:0000313" key="2">
    <source>
        <dbReference type="Proteomes" id="UP000435802"/>
    </source>
</evidence>
<keyword evidence="2" id="KW-1185">Reference proteome</keyword>
<dbReference type="OrthoDB" id="1550427at2"/>
<reference evidence="1 2" key="1">
    <citation type="submission" date="2019-12" db="EMBL/GenBank/DDBJ databases">
        <title>Shinella kummerowiae sp. nov., a symbiotic bacterium isolated from root nodules of the herbal legume Kummerowia stipulacea.</title>
        <authorList>
            <person name="Gao J."/>
        </authorList>
    </citation>
    <scope>NUCLEOTIDE SEQUENCE [LARGE SCALE GENOMIC DNA]</scope>
    <source>
        <strain evidence="1 2">CCBAU 25048</strain>
    </source>
</reference>
<sequence>MKPLSFGRDTLLDRLGRRIADRLQSQTSGYEPYTPSDPETLARTLRPGDILLVEGNQKVSAVIKYLTQSTWSHAALFVGDETPLTLDQAALTSIERPQLIEVNLGEGCVAVPLTKYRTYNTRICRPVGLTPEDRNTLVSFMVSRLGLKYDLKNITDMLRYFMPAPPVPVRWRRRMLAFGSGDPTRAICSTVIAEAFERIRYPILPEITRAPGHAAATSTYSREEILHIRHYSLYTPRDFDLSPYFEIVKPTLEYGFDYKRLEWAPGREGP</sequence>
<comment type="caution">
    <text evidence="1">The sequence shown here is derived from an EMBL/GenBank/DDBJ whole genome shotgun (WGS) entry which is preliminary data.</text>
</comment>
<name>A0A6N8SCA8_9HYPH</name>
<organism evidence="1 2">
    <name type="scientific">Shinella kummerowiae</name>
    <dbReference type="NCBI Taxonomy" id="417745"/>
    <lineage>
        <taxon>Bacteria</taxon>
        <taxon>Pseudomonadati</taxon>
        <taxon>Pseudomonadota</taxon>
        <taxon>Alphaproteobacteria</taxon>
        <taxon>Hyphomicrobiales</taxon>
        <taxon>Rhizobiaceae</taxon>
        <taxon>Shinella</taxon>
    </lineage>
</organism>
<proteinExistence type="predicted"/>
<protein>
    <submittedName>
        <fullName evidence="1">Lipo-like protein</fullName>
    </submittedName>
</protein>
<dbReference type="InterPro" id="IPR038765">
    <property type="entry name" value="Papain-like_cys_pep_sf"/>
</dbReference>
<dbReference type="SUPFAM" id="SSF54001">
    <property type="entry name" value="Cysteine proteinases"/>
    <property type="match status" value="1"/>
</dbReference>
<dbReference type="EMBL" id="WUMK01000002">
    <property type="protein sequence ID" value="MXN44936.1"/>
    <property type="molecule type" value="Genomic_DNA"/>
</dbReference>
<evidence type="ECO:0000313" key="1">
    <source>
        <dbReference type="EMBL" id="MXN44936.1"/>
    </source>
</evidence>
<gene>
    <name evidence="1" type="ORF">GR138_07030</name>
</gene>